<dbReference type="CDD" id="cd00088">
    <property type="entry name" value="HPT"/>
    <property type="match status" value="1"/>
</dbReference>
<sequence>MLDRAKDMVDHDVFLQLLELDEEGETEFLEGIATDWFEDAQKTLTGMDKLLKDKNLDEFSKRAHYLKGSSAQLGMKKLSATCAKLQHYGEQWDDEKDESRKTNLSEDEALALIPPMFKRAKKEYKAAEAWLRRYLKPHDDGSGSPSNSDGEAEEPKTPKADLPEVEPLAKKGDAPSPTKSTEKK</sequence>
<dbReference type="Pfam" id="PF01627">
    <property type="entry name" value="Hpt"/>
    <property type="match status" value="1"/>
</dbReference>
<dbReference type="eggNOG" id="KOG4747">
    <property type="taxonomic scope" value="Eukaryota"/>
</dbReference>
<evidence type="ECO:0000313" key="4">
    <source>
        <dbReference type="EMBL" id="CCA75105.1"/>
    </source>
</evidence>
<dbReference type="GO" id="GO:0000160">
    <property type="term" value="P:phosphorelay signal transduction system"/>
    <property type="evidence" value="ECO:0007669"/>
    <property type="project" value="InterPro"/>
</dbReference>
<reference evidence="4 5" key="1">
    <citation type="journal article" date="2011" name="PLoS Pathog.">
        <title>Endophytic Life Strategies Decoded by Genome and Transcriptome Analyses of the Mutualistic Root Symbiont Piriformospora indica.</title>
        <authorList>
            <person name="Zuccaro A."/>
            <person name="Lahrmann U."/>
            <person name="Guldener U."/>
            <person name="Langen G."/>
            <person name="Pfiffi S."/>
            <person name="Biedenkopf D."/>
            <person name="Wong P."/>
            <person name="Samans B."/>
            <person name="Grimm C."/>
            <person name="Basiewicz M."/>
            <person name="Murat C."/>
            <person name="Martin F."/>
            <person name="Kogel K.H."/>
        </authorList>
    </citation>
    <scope>NUCLEOTIDE SEQUENCE [LARGE SCALE GENOMIC DNA]</scope>
    <source>
        <strain evidence="4 5">DSM 11827</strain>
    </source>
</reference>
<protein>
    <submittedName>
        <fullName evidence="4">Related to YPD1-two-component phosphorelay intermediate</fullName>
    </submittedName>
</protein>
<dbReference type="InterPro" id="IPR036641">
    <property type="entry name" value="HPT_dom_sf"/>
</dbReference>
<keyword evidence="5" id="KW-1185">Reference proteome</keyword>
<dbReference type="GO" id="GO:0005737">
    <property type="term" value="C:cytoplasm"/>
    <property type="evidence" value="ECO:0007669"/>
    <property type="project" value="TreeGrafter"/>
</dbReference>
<gene>
    <name evidence="4" type="ORF">PIIN_09090</name>
</gene>
<evidence type="ECO:0000259" key="3">
    <source>
        <dbReference type="PROSITE" id="PS50894"/>
    </source>
</evidence>
<evidence type="ECO:0000313" key="5">
    <source>
        <dbReference type="Proteomes" id="UP000007148"/>
    </source>
</evidence>
<name>G4TUW2_SERID</name>
<feature type="domain" description="HPt" evidence="3">
    <location>
        <begin position="25"/>
        <end position="130"/>
    </location>
</feature>
<dbReference type="SUPFAM" id="SSF47226">
    <property type="entry name" value="Histidine-containing phosphotransfer domain, HPT domain"/>
    <property type="match status" value="1"/>
</dbReference>
<dbReference type="InterPro" id="IPR008207">
    <property type="entry name" value="Sig_transdc_His_kin_Hpt_dom"/>
</dbReference>
<dbReference type="OrthoDB" id="1673781at2759"/>
<dbReference type="STRING" id="1109443.G4TUW2"/>
<feature type="modified residue" description="Phosphohistidine" evidence="1">
    <location>
        <position position="64"/>
    </location>
</feature>
<dbReference type="PANTHER" id="PTHR28242:SF52">
    <property type="entry name" value="PHOSPHORELAY INTERMEDIATE PROTEIN YPD1"/>
    <property type="match status" value="1"/>
</dbReference>
<dbReference type="PANTHER" id="PTHR28242">
    <property type="entry name" value="PHOSPHORELAY INTERMEDIATE PROTEIN YPD1"/>
    <property type="match status" value="1"/>
</dbReference>
<evidence type="ECO:0000256" key="2">
    <source>
        <dbReference type="SAM" id="MobiDB-lite"/>
    </source>
</evidence>
<dbReference type="EMBL" id="CAFZ01000398">
    <property type="protein sequence ID" value="CCA75105.1"/>
    <property type="molecule type" value="Genomic_DNA"/>
</dbReference>
<feature type="region of interest" description="Disordered" evidence="2">
    <location>
        <begin position="136"/>
        <end position="184"/>
    </location>
</feature>
<dbReference type="AlphaFoldDB" id="G4TUW2"/>
<feature type="compositionally biased region" description="Basic and acidic residues" evidence="2">
    <location>
        <begin position="153"/>
        <end position="173"/>
    </location>
</feature>
<dbReference type="OMA" id="QTFKKMD"/>
<proteinExistence type="predicted"/>
<accession>G4TUW2</accession>
<dbReference type="Proteomes" id="UP000007148">
    <property type="component" value="Unassembled WGS sequence"/>
</dbReference>
<dbReference type="HOGENOM" id="CLU_085158_2_1_1"/>
<dbReference type="GO" id="GO:0043424">
    <property type="term" value="F:protein histidine kinase binding"/>
    <property type="evidence" value="ECO:0007669"/>
    <property type="project" value="InterPro"/>
</dbReference>
<evidence type="ECO:0000256" key="1">
    <source>
        <dbReference type="PROSITE-ProRule" id="PRU00110"/>
    </source>
</evidence>
<dbReference type="PROSITE" id="PS50894">
    <property type="entry name" value="HPT"/>
    <property type="match status" value="1"/>
</dbReference>
<dbReference type="GO" id="GO:0009927">
    <property type="term" value="F:histidine phosphotransfer kinase activity"/>
    <property type="evidence" value="ECO:0007669"/>
    <property type="project" value="InterPro"/>
</dbReference>
<dbReference type="InParanoid" id="G4TUW2"/>
<dbReference type="Gene3D" id="1.20.120.160">
    <property type="entry name" value="HPT domain"/>
    <property type="match status" value="1"/>
</dbReference>
<keyword evidence="1" id="KW-0597">Phosphoprotein</keyword>
<organism evidence="4 5">
    <name type="scientific">Serendipita indica (strain DSM 11827)</name>
    <name type="common">Root endophyte fungus</name>
    <name type="synonym">Piriformospora indica</name>
    <dbReference type="NCBI Taxonomy" id="1109443"/>
    <lineage>
        <taxon>Eukaryota</taxon>
        <taxon>Fungi</taxon>
        <taxon>Dikarya</taxon>
        <taxon>Basidiomycota</taxon>
        <taxon>Agaricomycotina</taxon>
        <taxon>Agaricomycetes</taxon>
        <taxon>Sebacinales</taxon>
        <taxon>Serendipitaceae</taxon>
        <taxon>Serendipita</taxon>
    </lineage>
</organism>
<comment type="caution">
    <text evidence="4">The sequence shown here is derived from an EMBL/GenBank/DDBJ whole genome shotgun (WGS) entry which is preliminary data.</text>
</comment>
<dbReference type="InterPro" id="IPR045871">
    <property type="entry name" value="AHP1-5/YPD1"/>
</dbReference>
<dbReference type="GO" id="GO:0005634">
    <property type="term" value="C:nucleus"/>
    <property type="evidence" value="ECO:0007669"/>
    <property type="project" value="TreeGrafter"/>
</dbReference>